<protein>
    <submittedName>
        <fullName evidence="2">Uncharacterized protein</fullName>
    </submittedName>
</protein>
<feature type="transmembrane region" description="Helical" evidence="1">
    <location>
        <begin position="17"/>
        <end position="37"/>
    </location>
</feature>
<dbReference type="EMBL" id="KZ293452">
    <property type="protein sequence ID" value="PBK64356.1"/>
    <property type="molecule type" value="Genomic_DNA"/>
</dbReference>
<evidence type="ECO:0000313" key="2">
    <source>
        <dbReference type="EMBL" id="PBK64356.1"/>
    </source>
</evidence>
<gene>
    <name evidence="2" type="ORF">ARMSODRAFT_962178</name>
</gene>
<keyword evidence="1" id="KW-1133">Transmembrane helix</keyword>
<evidence type="ECO:0000313" key="3">
    <source>
        <dbReference type="Proteomes" id="UP000218334"/>
    </source>
</evidence>
<keyword evidence="1" id="KW-0812">Transmembrane</keyword>
<evidence type="ECO:0000256" key="1">
    <source>
        <dbReference type="SAM" id="Phobius"/>
    </source>
</evidence>
<reference evidence="3" key="1">
    <citation type="journal article" date="2017" name="Nat. Ecol. Evol.">
        <title>Genome expansion and lineage-specific genetic innovations in the forest pathogenic fungi Armillaria.</title>
        <authorList>
            <person name="Sipos G."/>
            <person name="Prasanna A.N."/>
            <person name="Walter M.C."/>
            <person name="O'Connor E."/>
            <person name="Balint B."/>
            <person name="Krizsan K."/>
            <person name="Kiss B."/>
            <person name="Hess J."/>
            <person name="Varga T."/>
            <person name="Slot J."/>
            <person name="Riley R."/>
            <person name="Boka B."/>
            <person name="Rigling D."/>
            <person name="Barry K."/>
            <person name="Lee J."/>
            <person name="Mihaltcheva S."/>
            <person name="LaButti K."/>
            <person name="Lipzen A."/>
            <person name="Waldron R."/>
            <person name="Moloney N.M."/>
            <person name="Sperisen C."/>
            <person name="Kredics L."/>
            <person name="Vagvoelgyi C."/>
            <person name="Patrignani A."/>
            <person name="Fitzpatrick D."/>
            <person name="Nagy I."/>
            <person name="Doyle S."/>
            <person name="Anderson J.B."/>
            <person name="Grigoriev I.V."/>
            <person name="Gueldener U."/>
            <person name="Muensterkoetter M."/>
            <person name="Nagy L.G."/>
        </authorList>
    </citation>
    <scope>NUCLEOTIDE SEQUENCE [LARGE SCALE GENOMIC DNA]</scope>
    <source>
        <strain evidence="3">28-4</strain>
    </source>
</reference>
<feature type="transmembrane region" description="Helical" evidence="1">
    <location>
        <begin position="133"/>
        <end position="159"/>
    </location>
</feature>
<feature type="transmembrane region" description="Helical" evidence="1">
    <location>
        <begin position="80"/>
        <end position="98"/>
    </location>
</feature>
<proteinExistence type="predicted"/>
<keyword evidence="1" id="KW-0472">Membrane</keyword>
<dbReference type="AlphaFoldDB" id="A0A2H3BMS4"/>
<dbReference type="Proteomes" id="UP000218334">
    <property type="component" value="Unassembled WGS sequence"/>
</dbReference>
<accession>A0A2H3BMS4</accession>
<name>A0A2H3BMS4_9AGAR</name>
<keyword evidence="3" id="KW-1185">Reference proteome</keyword>
<organism evidence="2 3">
    <name type="scientific">Armillaria solidipes</name>
    <dbReference type="NCBI Taxonomy" id="1076256"/>
    <lineage>
        <taxon>Eukaryota</taxon>
        <taxon>Fungi</taxon>
        <taxon>Dikarya</taxon>
        <taxon>Basidiomycota</taxon>
        <taxon>Agaricomycotina</taxon>
        <taxon>Agaricomycetes</taxon>
        <taxon>Agaricomycetidae</taxon>
        <taxon>Agaricales</taxon>
        <taxon>Marasmiineae</taxon>
        <taxon>Physalacriaceae</taxon>
        <taxon>Armillaria</taxon>
    </lineage>
</organism>
<feature type="transmembrane region" description="Helical" evidence="1">
    <location>
        <begin position="49"/>
        <end position="68"/>
    </location>
</feature>
<sequence>MKTPSCIVAGNPDITGIGVRLALYIQSASIVGVSILFSKRKKIPSSLAAAWRVQIYYTIAIVIAALLQRFFDQISLFHEFASFNLAYISLMNGIAAMGTEMRVTREPGGGTLEPGTRAVHFASSRPISRPKEAFYIVTRFPSTAVTMWYGARILLYVLFCLESISLAHGCQGNSDSSANNQVWWWFLGAHVNLAKMWYLPVCIFMASCILRAISPLHLISSCVLGKTWEELRFMSTAVEFVILVVGIEVSIHMNGLESAENALGFGQVIPLVLLLPMAESWWEALRGHDSEN</sequence>
<feature type="non-terminal residue" evidence="2">
    <location>
        <position position="292"/>
    </location>
</feature>